<dbReference type="Proteomes" id="UP000320776">
    <property type="component" value="Chromosome"/>
</dbReference>
<keyword evidence="12" id="KW-1185">Reference proteome</keyword>
<dbReference type="SUPFAM" id="SSF160246">
    <property type="entry name" value="EspE N-terminal domain-like"/>
    <property type="match status" value="1"/>
</dbReference>
<feature type="domain" description="Type II secretion system protein GspE N-terminal" evidence="10">
    <location>
        <begin position="60"/>
        <end position="143"/>
    </location>
</feature>
<dbReference type="Gene3D" id="3.30.300.160">
    <property type="entry name" value="Type II secretion system, protein E, N-terminal domain"/>
    <property type="match status" value="1"/>
</dbReference>
<evidence type="ECO:0000256" key="4">
    <source>
        <dbReference type="ARBA" id="ARBA00022840"/>
    </source>
</evidence>
<keyword evidence="4" id="KW-0067">ATP-binding</keyword>
<proteinExistence type="inferred from homology"/>
<comment type="catalytic activity">
    <reaction evidence="8">
        <text>ATP + H2O + cellular proteinSide 1 = ADP + phosphate + cellular proteinSide 2.</text>
        <dbReference type="EC" id="7.4.2.8"/>
    </reaction>
</comment>
<evidence type="ECO:0000256" key="1">
    <source>
        <dbReference type="ARBA" id="ARBA00006611"/>
    </source>
</evidence>
<dbReference type="AlphaFoldDB" id="A0A517DSK3"/>
<dbReference type="EC" id="7.4.2.8" evidence="7"/>
<evidence type="ECO:0000313" key="12">
    <source>
        <dbReference type="Proteomes" id="UP000320776"/>
    </source>
</evidence>
<dbReference type="InterPro" id="IPR001482">
    <property type="entry name" value="T2SS/T4SS_dom"/>
</dbReference>
<dbReference type="GO" id="GO:0005524">
    <property type="term" value="F:ATP binding"/>
    <property type="evidence" value="ECO:0007669"/>
    <property type="project" value="UniProtKB-KW"/>
</dbReference>
<evidence type="ECO:0000256" key="3">
    <source>
        <dbReference type="ARBA" id="ARBA00022741"/>
    </source>
</evidence>
<keyword evidence="5" id="KW-0653">Protein transport</keyword>
<dbReference type="Pfam" id="PF05157">
    <property type="entry name" value="MshEN"/>
    <property type="match status" value="1"/>
</dbReference>
<evidence type="ECO:0000256" key="8">
    <source>
        <dbReference type="ARBA" id="ARBA00034006"/>
    </source>
</evidence>
<evidence type="ECO:0000256" key="5">
    <source>
        <dbReference type="ARBA" id="ARBA00022927"/>
    </source>
</evidence>
<dbReference type="RefSeq" id="WP_144349942.1">
    <property type="nucleotide sequence ID" value="NZ_CP036259.1"/>
</dbReference>
<dbReference type="NCBIfam" id="TIGR02533">
    <property type="entry name" value="type_II_gspE"/>
    <property type="match status" value="1"/>
</dbReference>
<dbReference type="GO" id="GO:0008564">
    <property type="term" value="F:protein-exporting ATPase activity"/>
    <property type="evidence" value="ECO:0007669"/>
    <property type="project" value="UniProtKB-EC"/>
</dbReference>
<keyword evidence="2" id="KW-0813">Transport</keyword>
<dbReference type="KEGG" id="sted:SPTER_16420"/>
<dbReference type="FunFam" id="3.30.300.160:FF:000002">
    <property type="entry name" value="Type II secretion system protein E"/>
    <property type="match status" value="1"/>
</dbReference>
<evidence type="ECO:0000256" key="2">
    <source>
        <dbReference type="ARBA" id="ARBA00022448"/>
    </source>
</evidence>
<reference evidence="11 12" key="1">
    <citation type="submission" date="2019-02" db="EMBL/GenBank/DDBJ databases">
        <title>Closed genome of Sporomusa termitida DSM 4440.</title>
        <authorList>
            <person name="Poehlein A."/>
            <person name="Daniel R."/>
        </authorList>
    </citation>
    <scope>NUCLEOTIDE SEQUENCE [LARGE SCALE GENOMIC DNA]</scope>
    <source>
        <strain evidence="11 12">DSM 4440</strain>
    </source>
</reference>
<dbReference type="GO" id="GO:0015627">
    <property type="term" value="C:type II protein secretion system complex"/>
    <property type="evidence" value="ECO:0007669"/>
    <property type="project" value="InterPro"/>
</dbReference>
<dbReference type="InterPro" id="IPR013369">
    <property type="entry name" value="T2SS_GspE"/>
</dbReference>
<dbReference type="GO" id="GO:0005886">
    <property type="term" value="C:plasma membrane"/>
    <property type="evidence" value="ECO:0007669"/>
    <property type="project" value="TreeGrafter"/>
</dbReference>
<evidence type="ECO:0000313" key="11">
    <source>
        <dbReference type="EMBL" id="QDR80319.1"/>
    </source>
</evidence>
<keyword evidence="6" id="KW-1278">Translocase</keyword>
<dbReference type="FunFam" id="3.40.50.300:FF:000398">
    <property type="entry name" value="Type IV pilus assembly ATPase PilB"/>
    <property type="match status" value="1"/>
</dbReference>
<gene>
    <name evidence="11" type="primary">epsE</name>
    <name evidence="11" type="ORF">SPTER_16420</name>
</gene>
<dbReference type="EMBL" id="CP036259">
    <property type="protein sequence ID" value="QDR80319.1"/>
    <property type="molecule type" value="Genomic_DNA"/>
</dbReference>
<evidence type="ECO:0000256" key="7">
    <source>
        <dbReference type="ARBA" id="ARBA00024382"/>
    </source>
</evidence>
<evidence type="ECO:0000259" key="9">
    <source>
        <dbReference type="Pfam" id="PF00437"/>
    </source>
</evidence>
<comment type="similarity">
    <text evidence="1">Belongs to the GSP E family.</text>
</comment>
<dbReference type="OrthoDB" id="9808272at2"/>
<dbReference type="InterPro" id="IPR027417">
    <property type="entry name" value="P-loop_NTPase"/>
</dbReference>
<dbReference type="InterPro" id="IPR007831">
    <property type="entry name" value="T2SS_GspE_N"/>
</dbReference>
<dbReference type="InterPro" id="IPR037257">
    <property type="entry name" value="T2SS_E_N_sf"/>
</dbReference>
<dbReference type="SUPFAM" id="SSF52540">
    <property type="entry name" value="P-loop containing nucleoside triphosphate hydrolases"/>
    <property type="match status" value="1"/>
</dbReference>
<evidence type="ECO:0000259" key="10">
    <source>
        <dbReference type="Pfam" id="PF05157"/>
    </source>
</evidence>
<sequence length="558" mass="60872">MLNNRKRLGDLLIEAGLISREQLDKALTVQKQTGERLGKVLINLGYITENNIIEVLEFQLGVPHVELAGMALAREIVATIPVALAERYQIIPVKKEGHRLTLAMVDPTNFFAIDDVRMASGCEVEPVIAAEREIMRAISQYYGVNDLVEKAVNQLKPDEAAPMAQVQTADDAPIIGIVNSLFSQAVRERASDIHLEPQEKTLRVRFRIDGVLREVASFTRDIQAAIVSRIKITGGMDISERRLPQDGRIKITEAGRDIDIRVSTLPTILGEKVVMRILDKQTVILDVGKLGFAPDNLQTFRRLYTQAYGMILVTGPTGSGKTTTLYSTLGEINTISKNTITVEDPVEYRLDGINQVQVNPRAGLTFALGLRSILRQDPNIVMVGEIRDTETADIAIRAALTGHLVLSTLHTNDAPGAITRLIDMGVEPFLAASSILGVLAQRLVRCICPECKTSYTPAADSLERLFLGLAPDQPLCLQRGTGCAACGFTGYKGRMGIHEVMPVTSVIRELITRRASADEIALAAKSQGMLSMRQDGIGKALAGLTTVEEVMRVAYAGL</sequence>
<keyword evidence="3" id="KW-0547">Nucleotide-binding</keyword>
<name>A0A517DSK3_9FIRM</name>
<accession>A0A517DSK3</accession>
<dbReference type="CDD" id="cd01129">
    <property type="entry name" value="PulE-GspE-like"/>
    <property type="match status" value="1"/>
</dbReference>
<dbReference type="PANTHER" id="PTHR30258">
    <property type="entry name" value="TYPE II SECRETION SYSTEM PROTEIN GSPE-RELATED"/>
    <property type="match status" value="1"/>
</dbReference>
<dbReference type="GO" id="GO:0016887">
    <property type="term" value="F:ATP hydrolysis activity"/>
    <property type="evidence" value="ECO:0007669"/>
    <property type="project" value="TreeGrafter"/>
</dbReference>
<dbReference type="FunFam" id="3.30.450.90:FF:000001">
    <property type="entry name" value="Type II secretion system ATPase GspE"/>
    <property type="match status" value="1"/>
</dbReference>
<protein>
    <recommendedName>
        <fullName evidence="7">protein-secreting ATPase</fullName>
        <ecNumber evidence="7">7.4.2.8</ecNumber>
    </recommendedName>
</protein>
<dbReference type="Gene3D" id="3.40.50.300">
    <property type="entry name" value="P-loop containing nucleotide triphosphate hydrolases"/>
    <property type="match status" value="1"/>
</dbReference>
<dbReference type="Pfam" id="PF00437">
    <property type="entry name" value="T2SSE"/>
    <property type="match status" value="1"/>
</dbReference>
<dbReference type="GO" id="GO:0015628">
    <property type="term" value="P:protein secretion by the type II secretion system"/>
    <property type="evidence" value="ECO:0007669"/>
    <property type="project" value="InterPro"/>
</dbReference>
<evidence type="ECO:0000256" key="6">
    <source>
        <dbReference type="ARBA" id="ARBA00022967"/>
    </source>
</evidence>
<dbReference type="Gene3D" id="3.30.450.90">
    <property type="match status" value="1"/>
</dbReference>
<feature type="domain" description="Bacterial type II secretion system protein E" evidence="9">
    <location>
        <begin position="168"/>
        <end position="552"/>
    </location>
</feature>
<organism evidence="11 12">
    <name type="scientific">Sporomusa termitida</name>
    <dbReference type="NCBI Taxonomy" id="2377"/>
    <lineage>
        <taxon>Bacteria</taxon>
        <taxon>Bacillati</taxon>
        <taxon>Bacillota</taxon>
        <taxon>Negativicutes</taxon>
        <taxon>Selenomonadales</taxon>
        <taxon>Sporomusaceae</taxon>
        <taxon>Sporomusa</taxon>
    </lineage>
</organism>
<dbReference type="Gene3D" id="1.10.40.70">
    <property type="match status" value="1"/>
</dbReference>
<dbReference type="PANTHER" id="PTHR30258:SF1">
    <property type="entry name" value="PROTEIN TRANSPORT PROTEIN HOFB HOMOLOG"/>
    <property type="match status" value="1"/>
</dbReference>